<dbReference type="AlphaFoldDB" id="A0A2H1WWJ3"/>
<organism evidence="2">
    <name type="scientific">Spodoptera frugiperda</name>
    <name type="common">Fall armyworm</name>
    <dbReference type="NCBI Taxonomy" id="7108"/>
    <lineage>
        <taxon>Eukaryota</taxon>
        <taxon>Metazoa</taxon>
        <taxon>Ecdysozoa</taxon>
        <taxon>Arthropoda</taxon>
        <taxon>Hexapoda</taxon>
        <taxon>Insecta</taxon>
        <taxon>Pterygota</taxon>
        <taxon>Neoptera</taxon>
        <taxon>Endopterygota</taxon>
        <taxon>Lepidoptera</taxon>
        <taxon>Glossata</taxon>
        <taxon>Ditrysia</taxon>
        <taxon>Noctuoidea</taxon>
        <taxon>Noctuidae</taxon>
        <taxon>Amphipyrinae</taxon>
        <taxon>Spodoptera</taxon>
    </lineage>
</organism>
<protein>
    <submittedName>
        <fullName evidence="2">SFRICE_040606</fullName>
    </submittedName>
</protein>
<dbReference type="EMBL" id="ODYU01011547">
    <property type="protein sequence ID" value="SOQ57357.1"/>
    <property type="molecule type" value="Genomic_DNA"/>
</dbReference>
<proteinExistence type="predicted"/>
<feature type="region of interest" description="Disordered" evidence="1">
    <location>
        <begin position="56"/>
        <end position="77"/>
    </location>
</feature>
<sequence length="77" mass="8655">MHMIPTSETTICGSHKELLHAGIEPATRYTAASCPATEPTVQLEFELLQQINREPYAKNKTSTNANKRTLQHTSIFR</sequence>
<name>A0A2H1WWJ3_SPOFR</name>
<evidence type="ECO:0000256" key="1">
    <source>
        <dbReference type="SAM" id="MobiDB-lite"/>
    </source>
</evidence>
<evidence type="ECO:0000313" key="2">
    <source>
        <dbReference type="EMBL" id="SOQ57357.1"/>
    </source>
</evidence>
<accession>A0A2H1WWJ3</accession>
<reference evidence="2" key="1">
    <citation type="submission" date="2016-07" db="EMBL/GenBank/DDBJ databases">
        <authorList>
            <person name="Bretaudeau A."/>
        </authorList>
    </citation>
    <scope>NUCLEOTIDE SEQUENCE</scope>
    <source>
        <strain evidence="2">Rice</strain>
        <tissue evidence="2">Whole body</tissue>
    </source>
</reference>
<feature type="compositionally biased region" description="Polar residues" evidence="1">
    <location>
        <begin position="59"/>
        <end position="77"/>
    </location>
</feature>
<gene>
    <name evidence="2" type="ORF">SFRICE_040606</name>
</gene>